<gene>
    <name evidence="2" type="ORF">PCOR1329_LOCUS49709</name>
</gene>
<dbReference type="Pfam" id="PF00650">
    <property type="entry name" value="CRAL_TRIO"/>
    <property type="match status" value="1"/>
</dbReference>
<evidence type="ECO:0000313" key="3">
    <source>
        <dbReference type="Proteomes" id="UP001189429"/>
    </source>
</evidence>
<dbReference type="CDD" id="cd00170">
    <property type="entry name" value="SEC14"/>
    <property type="match status" value="1"/>
</dbReference>
<dbReference type="SUPFAM" id="SSF52087">
    <property type="entry name" value="CRAL/TRIO domain"/>
    <property type="match status" value="1"/>
</dbReference>
<accession>A0ABN9UNR6</accession>
<evidence type="ECO:0000313" key="2">
    <source>
        <dbReference type="EMBL" id="CAK0860852.1"/>
    </source>
</evidence>
<name>A0ABN9UNR6_9DINO</name>
<dbReference type="Proteomes" id="UP001189429">
    <property type="component" value="Unassembled WGS sequence"/>
</dbReference>
<dbReference type="Gene3D" id="3.40.525.10">
    <property type="entry name" value="CRAL-TRIO lipid binding domain"/>
    <property type="match status" value="1"/>
</dbReference>
<comment type="caution">
    <text evidence="2">The sequence shown here is derived from an EMBL/GenBank/DDBJ whole genome shotgun (WGS) entry which is preliminary data.</text>
</comment>
<organism evidence="2 3">
    <name type="scientific">Prorocentrum cordatum</name>
    <dbReference type="NCBI Taxonomy" id="2364126"/>
    <lineage>
        <taxon>Eukaryota</taxon>
        <taxon>Sar</taxon>
        <taxon>Alveolata</taxon>
        <taxon>Dinophyceae</taxon>
        <taxon>Prorocentrales</taxon>
        <taxon>Prorocentraceae</taxon>
        <taxon>Prorocentrum</taxon>
    </lineage>
</organism>
<keyword evidence="3" id="KW-1185">Reference proteome</keyword>
<dbReference type="SMART" id="SM00516">
    <property type="entry name" value="SEC14"/>
    <property type="match status" value="1"/>
</dbReference>
<dbReference type="InterPro" id="IPR001251">
    <property type="entry name" value="CRAL-TRIO_dom"/>
</dbReference>
<protein>
    <recommendedName>
        <fullName evidence="1">CRAL-TRIO domain-containing protein</fullName>
    </recommendedName>
</protein>
<dbReference type="PANTHER" id="PTHR46818">
    <property type="entry name" value="DOMAIN-CONTAINING PROTEIN, PUTATIVE-RELATED"/>
    <property type="match status" value="1"/>
</dbReference>
<feature type="domain" description="CRAL-TRIO" evidence="1">
    <location>
        <begin position="225"/>
        <end position="388"/>
    </location>
</feature>
<proteinExistence type="predicted"/>
<dbReference type="PROSITE" id="PS50191">
    <property type="entry name" value="CRAL_TRIO"/>
    <property type="match status" value="1"/>
</dbReference>
<reference evidence="2" key="1">
    <citation type="submission" date="2023-10" db="EMBL/GenBank/DDBJ databases">
        <authorList>
            <person name="Chen Y."/>
            <person name="Shah S."/>
            <person name="Dougan E. K."/>
            <person name="Thang M."/>
            <person name="Chan C."/>
        </authorList>
    </citation>
    <scope>NUCLEOTIDE SEQUENCE [LARGE SCALE GENOMIC DNA]</scope>
</reference>
<dbReference type="PANTHER" id="PTHR46818:SF1">
    <property type="entry name" value="CHROMOSOME UNDETERMINED SCAFFOLD_125, WHOLE GENOME SHOTGUN SEQUENCE"/>
    <property type="match status" value="1"/>
</dbReference>
<dbReference type="EMBL" id="CAUYUJ010016018">
    <property type="protein sequence ID" value="CAK0860852.1"/>
    <property type="molecule type" value="Genomic_DNA"/>
</dbReference>
<sequence>MLQAAEDLDIGGQGAEAARQTVVILPILANLAGEHTDSESDDDDDATEWSPGLGRCLARCWPGWGSETANGDESHRKLVSPEDTPEREVLRDVEVEVSGKQVAAPAIGGLTLNEPHSRFLLPLEVVLFEPSEKEIGTPYEPGKLGKRFIFLNTKLSKAEQTGLQALHAALAAERSVTAEGDSEFPPFVGLHALRILQQGSADTKKAVNIMLTHLDMRVKHLPVFEEELLRNLKTGFIYWHGRDRKCRPILVWRLARMEAIDRDTAVKLVIFVLEYGIRYALVPGRVENWILIVDLEDVGAGVATSSANREVSKKCAILLEQVYCGRNVTTKIMNSPRMVKSIANSFIPTDKKDKVQFVGDAEIQTTMLGLAEPHQLEQRYGGTAPNLAPEETYPYHFFPNASGEAQAGNTGESLHNVTDRAFHEGCLWDESSTTRKAAWVDSLQGQSLTSAAVRDLESMGIQNIKPCVDKESWLRLIKRQK</sequence>
<dbReference type="InterPro" id="IPR036865">
    <property type="entry name" value="CRAL-TRIO_dom_sf"/>
</dbReference>
<evidence type="ECO:0000259" key="1">
    <source>
        <dbReference type="PROSITE" id="PS50191"/>
    </source>
</evidence>